<protein>
    <submittedName>
        <fullName evidence="1">Uncharacterized protein</fullName>
    </submittedName>
</protein>
<sequence>MHAGQTHVSERPAARGPVDWHRLLESAAARGNTDALQWMRDTHGHRPDDAVVQTAFIAAEPDYVDVVRWWIVDGGFAADAGDDEAAVVVTGDGVLEAAEGGVAG</sequence>
<dbReference type="VEuPathDB" id="AmoebaDB:ACA1_317650"/>
<proteinExistence type="predicted"/>
<dbReference type="RefSeq" id="XP_004343018.1">
    <property type="nucleotide sequence ID" value="XM_004342967.1"/>
</dbReference>
<keyword evidence="2" id="KW-1185">Reference proteome</keyword>
<accession>L8H6W5</accession>
<evidence type="ECO:0000313" key="2">
    <source>
        <dbReference type="Proteomes" id="UP000011083"/>
    </source>
</evidence>
<dbReference type="AlphaFoldDB" id="L8H6W5"/>
<evidence type="ECO:0000313" key="1">
    <source>
        <dbReference type="EMBL" id="ELR20473.1"/>
    </source>
</evidence>
<gene>
    <name evidence="1" type="ORF">ACA1_317650</name>
</gene>
<dbReference type="KEGG" id="acan:ACA1_317650"/>
<reference evidence="1 2" key="1">
    <citation type="journal article" date="2013" name="Genome Biol.">
        <title>Genome of Acanthamoeba castellanii highlights extensive lateral gene transfer and early evolution of tyrosine kinase signaling.</title>
        <authorList>
            <person name="Clarke M."/>
            <person name="Lohan A.J."/>
            <person name="Liu B."/>
            <person name="Lagkouvardos I."/>
            <person name="Roy S."/>
            <person name="Zafar N."/>
            <person name="Bertelli C."/>
            <person name="Schilde C."/>
            <person name="Kianianmomeni A."/>
            <person name="Burglin T.R."/>
            <person name="Frech C."/>
            <person name="Turcotte B."/>
            <person name="Kopec K.O."/>
            <person name="Synnott J.M."/>
            <person name="Choo C."/>
            <person name="Paponov I."/>
            <person name="Finkler A."/>
            <person name="Soon Heng Tan C."/>
            <person name="Hutchins A.P."/>
            <person name="Weinmeier T."/>
            <person name="Rattei T."/>
            <person name="Chu J.S."/>
            <person name="Gimenez G."/>
            <person name="Irimia M."/>
            <person name="Rigden D.J."/>
            <person name="Fitzpatrick D.A."/>
            <person name="Lorenzo-Morales J."/>
            <person name="Bateman A."/>
            <person name="Chiu C.H."/>
            <person name="Tang P."/>
            <person name="Hegemann P."/>
            <person name="Fromm H."/>
            <person name="Raoult D."/>
            <person name="Greub G."/>
            <person name="Miranda-Saavedra D."/>
            <person name="Chen N."/>
            <person name="Nash P."/>
            <person name="Ginger M.L."/>
            <person name="Horn M."/>
            <person name="Schaap P."/>
            <person name="Caler L."/>
            <person name="Loftus B."/>
        </authorList>
    </citation>
    <scope>NUCLEOTIDE SEQUENCE [LARGE SCALE GENOMIC DNA]</scope>
    <source>
        <strain evidence="1 2">Neff</strain>
    </source>
</reference>
<dbReference type="EMBL" id="KB007915">
    <property type="protein sequence ID" value="ELR20473.1"/>
    <property type="molecule type" value="Genomic_DNA"/>
</dbReference>
<dbReference type="GeneID" id="14921333"/>
<dbReference type="Proteomes" id="UP000011083">
    <property type="component" value="Unassembled WGS sequence"/>
</dbReference>
<name>L8H6W5_ACACF</name>
<organism evidence="1 2">
    <name type="scientific">Acanthamoeba castellanii (strain ATCC 30010 / Neff)</name>
    <dbReference type="NCBI Taxonomy" id="1257118"/>
    <lineage>
        <taxon>Eukaryota</taxon>
        <taxon>Amoebozoa</taxon>
        <taxon>Discosea</taxon>
        <taxon>Longamoebia</taxon>
        <taxon>Centramoebida</taxon>
        <taxon>Acanthamoebidae</taxon>
        <taxon>Acanthamoeba</taxon>
    </lineage>
</organism>